<dbReference type="PANTHER" id="PTHR47331:SF5">
    <property type="entry name" value="RIBONUCLEASE H"/>
    <property type="match status" value="1"/>
</dbReference>
<organism evidence="3">
    <name type="scientific">Nippostrongylus brasiliensis</name>
    <name type="common">Rat hookworm</name>
    <dbReference type="NCBI Taxonomy" id="27835"/>
    <lineage>
        <taxon>Eukaryota</taxon>
        <taxon>Metazoa</taxon>
        <taxon>Ecdysozoa</taxon>
        <taxon>Nematoda</taxon>
        <taxon>Chromadorea</taxon>
        <taxon>Rhabditida</taxon>
        <taxon>Rhabditina</taxon>
        <taxon>Rhabditomorpha</taxon>
        <taxon>Strongyloidea</taxon>
        <taxon>Heligmosomidae</taxon>
        <taxon>Nippostrongylus</taxon>
    </lineage>
</organism>
<dbReference type="InterPro" id="IPR008042">
    <property type="entry name" value="Retrotrans_Pao"/>
</dbReference>
<evidence type="ECO:0000313" key="1">
    <source>
        <dbReference type="EMBL" id="VDL64499.1"/>
    </source>
</evidence>
<sequence>MTDVSTNSLVEKYHACKTVFKNMSTNLRQFLTNDIECKKQIQSKDLAKSCSVKIFGISWDPESDFYSIPCKLCYSENPTKRKVLKVAHSNFDPHAWDDPLSPSHDATWRAICENAKGFIVTFPRAITASGEDDRYELHAFVDASIRAFAAVVYLRSIDKHGTVRSSLLMARQRLAPINSQTKTLIVPRLELLALLIGARLTSFVMEELQLKLERIRIYYSDSKVALHWLQSTHNNGLFVNNRCKEIQRRLTSWISKGIPTYLHYISSELNPADCATRGFNKEELANHMWWTGPKFLVAPLEDFPNMEHFQWNTEIEDAKQQQPSPVNVAIHAIRTCQKSETGNLVLKFLRKTVFEKLRDDSKLLLRENIPELAIIAVNLILCLCNTTDMEIAEKLLIKLMQRKVTTSVIKKWNNFSITKDENGILRCFGRIRSNHLARDTLDTILLLPHHTLTRLVIEHLQISSGH</sequence>
<dbReference type="AlphaFoldDB" id="A0A0N4XF97"/>
<protein>
    <submittedName>
        <fullName evidence="3">Integrase catalytic domain-containing protein</fullName>
    </submittedName>
</protein>
<dbReference type="WBParaSite" id="NBR_0000119901-mRNA-1">
    <property type="protein sequence ID" value="NBR_0000119901-mRNA-1"/>
    <property type="gene ID" value="NBR_0000119901"/>
</dbReference>
<evidence type="ECO:0000313" key="3">
    <source>
        <dbReference type="WBParaSite" id="NBR_0000119901-mRNA-1"/>
    </source>
</evidence>
<dbReference type="OMA" id="NDIECKK"/>
<reference evidence="1 2" key="2">
    <citation type="submission" date="2018-11" db="EMBL/GenBank/DDBJ databases">
        <authorList>
            <consortium name="Pathogen Informatics"/>
        </authorList>
    </citation>
    <scope>NUCLEOTIDE SEQUENCE [LARGE SCALE GENOMIC DNA]</scope>
</reference>
<dbReference type="Pfam" id="PF05380">
    <property type="entry name" value="Peptidase_A17"/>
    <property type="match status" value="1"/>
</dbReference>
<evidence type="ECO:0000313" key="2">
    <source>
        <dbReference type="Proteomes" id="UP000271162"/>
    </source>
</evidence>
<dbReference type="Proteomes" id="UP000271162">
    <property type="component" value="Unassembled WGS sequence"/>
</dbReference>
<accession>A0A0N4XF97</accession>
<dbReference type="PANTHER" id="PTHR47331">
    <property type="entry name" value="PHD-TYPE DOMAIN-CONTAINING PROTEIN"/>
    <property type="match status" value="1"/>
</dbReference>
<keyword evidence="2" id="KW-1185">Reference proteome</keyword>
<proteinExistence type="predicted"/>
<dbReference type="EMBL" id="UYSL01000843">
    <property type="protein sequence ID" value="VDL64499.1"/>
    <property type="molecule type" value="Genomic_DNA"/>
</dbReference>
<reference evidence="3" key="1">
    <citation type="submission" date="2017-02" db="UniProtKB">
        <authorList>
            <consortium name="WormBaseParasite"/>
        </authorList>
    </citation>
    <scope>IDENTIFICATION</scope>
</reference>
<dbReference type="STRING" id="27835.A0A0N4XF97"/>
<name>A0A0N4XF97_NIPBR</name>
<gene>
    <name evidence="1" type="ORF">NBR_LOCUS1200</name>
</gene>